<dbReference type="EMBL" id="NIOF01000001">
    <property type="protein sequence ID" value="OWQ93123.1"/>
    <property type="molecule type" value="Genomic_DNA"/>
</dbReference>
<dbReference type="FunFam" id="1.10.287.950:FF:000001">
    <property type="entry name" value="Methyl-accepting chemotaxis sensory transducer"/>
    <property type="match status" value="1"/>
</dbReference>
<evidence type="ECO:0000256" key="2">
    <source>
        <dbReference type="ARBA" id="ARBA00022481"/>
    </source>
</evidence>
<dbReference type="Proteomes" id="UP000197468">
    <property type="component" value="Unassembled WGS sequence"/>
</dbReference>
<dbReference type="SUPFAM" id="SSF58104">
    <property type="entry name" value="Methyl-accepting chemotaxis protein (MCP) signaling domain"/>
    <property type="match status" value="1"/>
</dbReference>
<evidence type="ECO:0000256" key="5">
    <source>
        <dbReference type="SAM" id="Coils"/>
    </source>
</evidence>
<dbReference type="Pfam" id="PF12729">
    <property type="entry name" value="4HB_MCP_1"/>
    <property type="match status" value="1"/>
</dbReference>
<organism evidence="8 9">
    <name type="scientific">Roseateles aquatilis</name>
    <dbReference type="NCBI Taxonomy" id="431061"/>
    <lineage>
        <taxon>Bacteria</taxon>
        <taxon>Pseudomonadati</taxon>
        <taxon>Pseudomonadota</taxon>
        <taxon>Betaproteobacteria</taxon>
        <taxon>Burkholderiales</taxon>
        <taxon>Sphaerotilaceae</taxon>
        <taxon>Roseateles</taxon>
    </lineage>
</organism>
<comment type="similarity">
    <text evidence="3">Belongs to the methyl-accepting chemotaxis (MCP) protein family.</text>
</comment>
<protein>
    <submittedName>
        <fullName evidence="8">Methyl-accepting chemotaxis protein</fullName>
    </submittedName>
</protein>
<dbReference type="GO" id="GO:0004888">
    <property type="term" value="F:transmembrane signaling receptor activity"/>
    <property type="evidence" value="ECO:0007669"/>
    <property type="project" value="InterPro"/>
</dbReference>
<dbReference type="InterPro" id="IPR004089">
    <property type="entry name" value="MCPsignal_dom"/>
</dbReference>
<name>A0A246JKV1_9BURK</name>
<dbReference type="GO" id="GO:0005886">
    <property type="term" value="C:plasma membrane"/>
    <property type="evidence" value="ECO:0007669"/>
    <property type="project" value="TreeGrafter"/>
</dbReference>
<feature type="domain" description="Methyl-accepting transducer" evidence="7">
    <location>
        <begin position="276"/>
        <end position="505"/>
    </location>
</feature>
<dbReference type="PROSITE" id="PS50111">
    <property type="entry name" value="CHEMOTAXIS_TRANSDUC_2"/>
    <property type="match status" value="1"/>
</dbReference>
<evidence type="ECO:0000259" key="7">
    <source>
        <dbReference type="PROSITE" id="PS50111"/>
    </source>
</evidence>
<keyword evidence="6" id="KW-0812">Transmembrane</keyword>
<accession>A0A246JKV1</accession>
<dbReference type="PRINTS" id="PR00260">
    <property type="entry name" value="CHEMTRNSDUCR"/>
</dbReference>
<feature type="transmembrane region" description="Helical" evidence="6">
    <location>
        <begin position="194"/>
        <end position="214"/>
    </location>
</feature>
<keyword evidence="6" id="KW-0472">Membrane</keyword>
<dbReference type="AlphaFoldDB" id="A0A246JKV1"/>
<sequence>MIWFQHLKVGTKLIVGFLLVALIGGVIGLQGMSKAALINDMATVMYEREMIGMRHSAAANIKLVEIGRGIRSAIVATTEEDRARQLSLVDALIVQMHEELKGAQDKFVTVAGQGVVRDAIAAATAYENGVKEVARLLKSEELTAPRASTAKLTTDVRALGEKADELMSRMVEIKHSNASDHNDETERIYAQIRITLMLLTLGGVLVGVVVGVMLTRGLSRQLGGEPGDAAAAAATIAGGDLTGTIDISRARPGSVMLAMSEMQAALRQVVSTVREGSDSIVTGTSQIATGNADLSQRTEEQASNLQQTAAAMEQLASAVMSNAESARKAADLARDARETAIKGGGAVTQVVKTMADINVASRSISEIIGVIDGIAFQTNILALNAAVEAARAGEQGRGFAVVASEVRSLAQRSATAAKEIKQLIDDSVERVSAGNQLVEAAGATMEELVNQVRSVATVISEINNSTNEQSTGIGQVNDAITQLDQVTQQNAALVEEAAAAADSLEQQAAGLARVVSRFTLHGAPA</sequence>
<dbReference type="GO" id="GO:0006935">
    <property type="term" value="P:chemotaxis"/>
    <property type="evidence" value="ECO:0007669"/>
    <property type="project" value="InterPro"/>
</dbReference>
<dbReference type="CDD" id="cd11386">
    <property type="entry name" value="MCP_signal"/>
    <property type="match status" value="1"/>
</dbReference>
<feature type="coiled-coil region" evidence="5">
    <location>
        <begin position="476"/>
        <end position="514"/>
    </location>
</feature>
<reference evidence="8 9" key="1">
    <citation type="journal article" date="2008" name="Int. J. Syst. Evol. Microbiol.">
        <title>Description of Roseateles aquatilis sp. nov. and Roseateles terrae sp. nov., in the class Betaproteobacteria, and emended description of the genus Roseateles.</title>
        <authorList>
            <person name="Gomila M."/>
            <person name="Bowien B."/>
            <person name="Falsen E."/>
            <person name="Moore E.R."/>
            <person name="Lalucat J."/>
        </authorList>
    </citation>
    <scope>NUCLEOTIDE SEQUENCE [LARGE SCALE GENOMIC DNA]</scope>
    <source>
        <strain evidence="8 9">CCUG 48205</strain>
    </source>
</reference>
<keyword evidence="6" id="KW-1133">Transmembrane helix</keyword>
<dbReference type="GO" id="GO:0007165">
    <property type="term" value="P:signal transduction"/>
    <property type="evidence" value="ECO:0007669"/>
    <property type="project" value="UniProtKB-KW"/>
</dbReference>
<keyword evidence="9" id="KW-1185">Reference proteome</keyword>
<dbReference type="SMART" id="SM00283">
    <property type="entry name" value="MA"/>
    <property type="match status" value="1"/>
</dbReference>
<dbReference type="OrthoDB" id="5441488at2"/>
<dbReference type="Pfam" id="PF00015">
    <property type="entry name" value="MCPsignal"/>
    <property type="match status" value="1"/>
</dbReference>
<dbReference type="PANTHER" id="PTHR43531">
    <property type="entry name" value="PROTEIN ICFG"/>
    <property type="match status" value="1"/>
</dbReference>
<dbReference type="InterPro" id="IPR024478">
    <property type="entry name" value="HlyB_4HB_MCP"/>
</dbReference>
<dbReference type="PANTHER" id="PTHR43531:SF14">
    <property type="entry name" value="METHYL-ACCEPTING CHEMOTAXIS PROTEIN I-RELATED"/>
    <property type="match status" value="1"/>
</dbReference>
<evidence type="ECO:0000256" key="3">
    <source>
        <dbReference type="ARBA" id="ARBA00029447"/>
    </source>
</evidence>
<evidence type="ECO:0000256" key="4">
    <source>
        <dbReference type="PROSITE-ProRule" id="PRU00284"/>
    </source>
</evidence>
<keyword evidence="2" id="KW-0488">Methylation</keyword>
<evidence type="ECO:0000313" key="8">
    <source>
        <dbReference type="EMBL" id="OWQ93123.1"/>
    </source>
</evidence>
<evidence type="ECO:0000256" key="1">
    <source>
        <dbReference type="ARBA" id="ARBA00004370"/>
    </source>
</evidence>
<evidence type="ECO:0000256" key="6">
    <source>
        <dbReference type="SAM" id="Phobius"/>
    </source>
</evidence>
<dbReference type="Gene3D" id="1.10.287.950">
    <property type="entry name" value="Methyl-accepting chemotaxis protein"/>
    <property type="match status" value="1"/>
</dbReference>
<keyword evidence="5" id="KW-0175">Coiled coil</keyword>
<proteinExistence type="inferred from homology"/>
<evidence type="ECO:0000313" key="9">
    <source>
        <dbReference type="Proteomes" id="UP000197468"/>
    </source>
</evidence>
<dbReference type="InterPro" id="IPR004090">
    <property type="entry name" value="Chemotax_Me-accpt_rcpt"/>
</dbReference>
<dbReference type="RefSeq" id="WP_088382272.1">
    <property type="nucleotide sequence ID" value="NZ_NIOF01000001.1"/>
</dbReference>
<comment type="subcellular location">
    <subcellularLocation>
        <location evidence="1">Membrane</location>
    </subcellularLocation>
</comment>
<dbReference type="InterPro" id="IPR051310">
    <property type="entry name" value="MCP_chemotaxis"/>
</dbReference>
<keyword evidence="4" id="KW-0807">Transducer</keyword>
<comment type="caution">
    <text evidence="8">The sequence shown here is derived from an EMBL/GenBank/DDBJ whole genome shotgun (WGS) entry which is preliminary data.</text>
</comment>
<gene>
    <name evidence="8" type="ORF">CDN99_01055</name>
</gene>